<dbReference type="Proteomes" id="UP000886595">
    <property type="component" value="Unassembled WGS sequence"/>
</dbReference>
<feature type="region of interest" description="Disordered" evidence="1">
    <location>
        <begin position="23"/>
        <end position="90"/>
    </location>
</feature>
<evidence type="ECO:0000256" key="1">
    <source>
        <dbReference type="SAM" id="MobiDB-lite"/>
    </source>
</evidence>
<gene>
    <name evidence="2" type="ORF">Bca52824_065798</name>
</gene>
<accession>A0A8X7QKB2</accession>
<evidence type="ECO:0000313" key="2">
    <source>
        <dbReference type="EMBL" id="KAG2271243.1"/>
    </source>
</evidence>
<organism evidence="2 3">
    <name type="scientific">Brassica carinata</name>
    <name type="common">Ethiopian mustard</name>
    <name type="synonym">Abyssinian cabbage</name>
    <dbReference type="NCBI Taxonomy" id="52824"/>
    <lineage>
        <taxon>Eukaryota</taxon>
        <taxon>Viridiplantae</taxon>
        <taxon>Streptophyta</taxon>
        <taxon>Embryophyta</taxon>
        <taxon>Tracheophyta</taxon>
        <taxon>Spermatophyta</taxon>
        <taxon>Magnoliopsida</taxon>
        <taxon>eudicotyledons</taxon>
        <taxon>Gunneridae</taxon>
        <taxon>Pentapetalae</taxon>
        <taxon>rosids</taxon>
        <taxon>malvids</taxon>
        <taxon>Brassicales</taxon>
        <taxon>Brassicaceae</taxon>
        <taxon>Brassiceae</taxon>
        <taxon>Brassica</taxon>
    </lineage>
</organism>
<evidence type="ECO:0000313" key="3">
    <source>
        <dbReference type="Proteomes" id="UP000886595"/>
    </source>
</evidence>
<comment type="caution">
    <text evidence="2">The sequence shown here is derived from an EMBL/GenBank/DDBJ whole genome shotgun (WGS) entry which is preliminary data.</text>
</comment>
<protein>
    <submittedName>
        <fullName evidence="2">Uncharacterized protein</fullName>
    </submittedName>
</protein>
<name>A0A8X7QKB2_BRACI</name>
<reference evidence="2 3" key="1">
    <citation type="submission" date="2020-02" db="EMBL/GenBank/DDBJ databases">
        <authorList>
            <person name="Ma Q."/>
            <person name="Huang Y."/>
            <person name="Song X."/>
            <person name="Pei D."/>
        </authorList>
    </citation>
    <scope>NUCLEOTIDE SEQUENCE [LARGE SCALE GENOMIC DNA]</scope>
    <source>
        <strain evidence="2">Sxm20200214</strain>
        <tissue evidence="2">Leaf</tissue>
    </source>
</reference>
<proteinExistence type="predicted"/>
<keyword evidence="3" id="KW-1185">Reference proteome</keyword>
<dbReference type="AlphaFoldDB" id="A0A8X7QKB2"/>
<dbReference type="EMBL" id="JAAMPC010000013">
    <property type="protein sequence ID" value="KAG2271243.1"/>
    <property type="molecule type" value="Genomic_DNA"/>
</dbReference>
<feature type="compositionally biased region" description="Acidic residues" evidence="1">
    <location>
        <begin position="38"/>
        <end position="47"/>
    </location>
</feature>
<sequence length="119" mass="13422">MELIRTGHDFSDHIWEIEEAPEVCSDLHDEAPVNDESAVNDEAAESGEDYHTPKGSKNLGATSRRGNKRLPDRGMEKKKHKVLSTRPKQAPFNEDMKAFVARLFEASFSEWNSGYKTDG</sequence>